<dbReference type="RefSeq" id="WP_054555982.1">
    <property type="nucleotide sequence ID" value="NZ_CAWOWR010000116.1"/>
</dbReference>
<comment type="similarity">
    <text evidence="8 9">Belongs to the TRAP transporter small permease family.</text>
</comment>
<dbReference type="STRING" id="553385.GCA_000591415_02918"/>
<feature type="transmembrane region" description="Helical" evidence="9">
    <location>
        <begin position="139"/>
        <end position="161"/>
    </location>
</feature>
<reference evidence="12 13" key="1">
    <citation type="submission" date="2019-07" db="EMBL/GenBank/DDBJ databases">
        <title>Diversity of Bacteria from Kongsfjorden, Arctic.</title>
        <authorList>
            <person name="Yu Y."/>
        </authorList>
    </citation>
    <scope>NUCLEOTIDE SEQUENCE [LARGE SCALE GENOMIC DNA]</scope>
    <source>
        <strain evidence="12 13">SM1923</strain>
    </source>
</reference>
<comment type="caution">
    <text evidence="12">The sequence shown here is derived from an EMBL/GenBank/DDBJ whole genome shotgun (WGS) entry which is preliminary data.</text>
</comment>
<evidence type="ECO:0000259" key="11">
    <source>
        <dbReference type="Pfam" id="PF04290"/>
    </source>
</evidence>
<dbReference type="GO" id="GO:0022857">
    <property type="term" value="F:transmembrane transporter activity"/>
    <property type="evidence" value="ECO:0007669"/>
    <property type="project" value="UniProtKB-UniRule"/>
</dbReference>
<evidence type="ECO:0000256" key="8">
    <source>
        <dbReference type="ARBA" id="ARBA00038436"/>
    </source>
</evidence>
<dbReference type="EMBL" id="VNFH01000006">
    <property type="protein sequence ID" value="TVU70108.1"/>
    <property type="molecule type" value="Genomic_DNA"/>
</dbReference>
<dbReference type="Pfam" id="PF04290">
    <property type="entry name" value="DctQ"/>
    <property type="match status" value="1"/>
</dbReference>
<evidence type="ECO:0000313" key="13">
    <source>
        <dbReference type="Proteomes" id="UP000319941"/>
    </source>
</evidence>
<evidence type="ECO:0000256" key="5">
    <source>
        <dbReference type="ARBA" id="ARBA00022692"/>
    </source>
</evidence>
<protein>
    <recommendedName>
        <fullName evidence="9">TRAP transporter small permease protein</fullName>
    </recommendedName>
</protein>
<feature type="transmembrane region" description="Helical" evidence="9">
    <location>
        <begin position="25"/>
        <end position="45"/>
    </location>
</feature>
<dbReference type="GO" id="GO:0015740">
    <property type="term" value="P:C4-dicarboxylate transport"/>
    <property type="evidence" value="ECO:0007669"/>
    <property type="project" value="TreeGrafter"/>
</dbReference>
<evidence type="ECO:0000256" key="4">
    <source>
        <dbReference type="ARBA" id="ARBA00022519"/>
    </source>
</evidence>
<dbReference type="OrthoDB" id="6160477at2"/>
<dbReference type="InterPro" id="IPR007387">
    <property type="entry name" value="TRAP_DctQ"/>
</dbReference>
<dbReference type="InterPro" id="IPR055348">
    <property type="entry name" value="DctQ"/>
</dbReference>
<evidence type="ECO:0000256" key="1">
    <source>
        <dbReference type="ARBA" id="ARBA00004429"/>
    </source>
</evidence>
<comment type="subcellular location">
    <subcellularLocation>
        <location evidence="1 9">Cell inner membrane</location>
        <topology evidence="1 9">Multi-pass membrane protein</topology>
    </subcellularLocation>
</comment>
<keyword evidence="5 9" id="KW-0812">Transmembrane</keyword>
<keyword evidence="7 9" id="KW-0472">Membrane</keyword>
<dbReference type="GO" id="GO:0005886">
    <property type="term" value="C:plasma membrane"/>
    <property type="evidence" value="ECO:0007669"/>
    <property type="project" value="UniProtKB-SubCell"/>
</dbReference>
<comment type="subunit">
    <text evidence="9">The complex comprises the extracytoplasmic solute receptor protein and the two transmembrane proteins.</text>
</comment>
<evidence type="ECO:0000256" key="7">
    <source>
        <dbReference type="ARBA" id="ARBA00023136"/>
    </source>
</evidence>
<dbReference type="GeneID" id="97326166"/>
<name>A0A558HM06_9GAMM</name>
<evidence type="ECO:0000313" key="12">
    <source>
        <dbReference type="EMBL" id="TVU70108.1"/>
    </source>
</evidence>
<gene>
    <name evidence="12" type="ORF">FQP86_09915</name>
</gene>
<keyword evidence="2 9" id="KW-0813">Transport</keyword>
<dbReference type="Proteomes" id="UP000319941">
    <property type="component" value="Unassembled WGS sequence"/>
</dbReference>
<keyword evidence="6 9" id="KW-1133">Transmembrane helix</keyword>
<dbReference type="PANTHER" id="PTHR35011">
    <property type="entry name" value="2,3-DIKETO-L-GULONATE TRAP TRANSPORTER SMALL PERMEASE PROTEIN YIAM"/>
    <property type="match status" value="1"/>
</dbReference>
<evidence type="ECO:0000256" key="10">
    <source>
        <dbReference type="SAM" id="MobiDB-lite"/>
    </source>
</evidence>
<keyword evidence="4 9" id="KW-0997">Cell inner membrane</keyword>
<dbReference type="AlphaFoldDB" id="A0A558HM06"/>
<organism evidence="12 13">
    <name type="scientific">Cobetia crustatorum</name>
    <dbReference type="NCBI Taxonomy" id="553385"/>
    <lineage>
        <taxon>Bacteria</taxon>
        <taxon>Pseudomonadati</taxon>
        <taxon>Pseudomonadota</taxon>
        <taxon>Gammaproteobacteria</taxon>
        <taxon>Oceanospirillales</taxon>
        <taxon>Halomonadaceae</taxon>
        <taxon>Cobetia</taxon>
    </lineage>
</organism>
<evidence type="ECO:0000256" key="9">
    <source>
        <dbReference type="RuleBase" id="RU369079"/>
    </source>
</evidence>
<comment type="function">
    <text evidence="9">Part of the tripartite ATP-independent periplasmic (TRAP) transport system.</text>
</comment>
<accession>A0A558HM06</accession>
<feature type="transmembrane region" description="Helical" evidence="9">
    <location>
        <begin position="96"/>
        <end position="119"/>
    </location>
</feature>
<keyword evidence="3" id="KW-1003">Cell membrane</keyword>
<sequence length="201" mass="21801">MNSFLHALDVLVSLTRAISRHAARLMGLLLLAVVVFIGAEILMRQLFNHPLPGVHEYAGYVLAMLSAWGLSHTLMERAHIRIDVVHGKLPAFSRHTLDILAMLALNLVAWVILINAWPVLGKSLSNGSTANTPLATPLWIPQLLWLSGYAWFAITTSVLGLRVLVAACLRDTTTLETLAGPDHGESEGALAQAASTTKETR</sequence>
<feature type="transmembrane region" description="Helical" evidence="9">
    <location>
        <begin position="57"/>
        <end position="75"/>
    </location>
</feature>
<dbReference type="PANTHER" id="PTHR35011:SF2">
    <property type="entry name" value="2,3-DIKETO-L-GULONATE TRAP TRANSPORTER SMALL PERMEASE PROTEIN YIAM"/>
    <property type="match status" value="1"/>
</dbReference>
<evidence type="ECO:0000256" key="3">
    <source>
        <dbReference type="ARBA" id="ARBA00022475"/>
    </source>
</evidence>
<keyword evidence="13" id="KW-1185">Reference proteome</keyword>
<feature type="domain" description="Tripartite ATP-independent periplasmic transporters DctQ component" evidence="11">
    <location>
        <begin position="34"/>
        <end position="155"/>
    </location>
</feature>
<proteinExistence type="inferred from homology"/>
<evidence type="ECO:0000256" key="6">
    <source>
        <dbReference type="ARBA" id="ARBA00022989"/>
    </source>
</evidence>
<evidence type="ECO:0000256" key="2">
    <source>
        <dbReference type="ARBA" id="ARBA00022448"/>
    </source>
</evidence>
<feature type="region of interest" description="Disordered" evidence="10">
    <location>
        <begin position="179"/>
        <end position="201"/>
    </location>
</feature>